<dbReference type="EMBL" id="AACS02000009">
    <property type="protein sequence ID" value="EAU89295.2"/>
    <property type="molecule type" value="Genomic_DNA"/>
</dbReference>
<evidence type="ECO:0000313" key="3">
    <source>
        <dbReference type="Proteomes" id="UP000001861"/>
    </source>
</evidence>
<feature type="region of interest" description="Disordered" evidence="1">
    <location>
        <begin position="285"/>
        <end position="353"/>
    </location>
</feature>
<dbReference type="HOGENOM" id="CLU_785308_0_0_1"/>
<dbReference type="Proteomes" id="UP000001861">
    <property type="component" value="Unassembled WGS sequence"/>
</dbReference>
<comment type="caution">
    <text evidence="2">The sequence shown here is derived from an EMBL/GenBank/DDBJ whole genome shotgun (WGS) entry which is preliminary data.</text>
</comment>
<feature type="compositionally biased region" description="Low complexity" evidence="1">
    <location>
        <begin position="82"/>
        <end position="103"/>
    </location>
</feature>
<feature type="compositionally biased region" description="Polar residues" evidence="1">
    <location>
        <begin position="285"/>
        <end position="305"/>
    </location>
</feature>
<dbReference type="OMA" id="NACAERC"/>
<dbReference type="RefSeq" id="XP_001832546.2">
    <property type="nucleotide sequence ID" value="XM_001832494.2"/>
</dbReference>
<evidence type="ECO:0000256" key="1">
    <source>
        <dbReference type="SAM" id="MobiDB-lite"/>
    </source>
</evidence>
<feature type="compositionally biased region" description="Basic and acidic residues" evidence="1">
    <location>
        <begin position="155"/>
        <end position="168"/>
    </location>
</feature>
<gene>
    <name evidence="2" type="ORF">CC1G_03560</name>
</gene>
<sequence>MWFYASPLFRDKNAVAPYAGPQTVQEYGREENRRRARAQDWNGARIRVGGHPSSPSEPSATSDDSSHDKSLYTSSYDDNHRFPSSTVSPNTTTSTFSVGGPLSPITPPPPAYVSQPTTPVPEYGTGFHFNHSTPSDAQSSENYHSRTYGSPTPGSHERYRPSHSDQGHHSPPRGENNLTVPSFNSIRGRPRSVSHSTASSRSVSRGEGSSSSFYSESSSTSQGLHGYANNAYANLSNPNLNLNLPLGLSYPPVPQTPVQVQYQPPAFHHHQSSAMVFPLPPSNTVSTVNSIGGHQQQHPSSTPLQSMGRAPPPGNRMNLGPNGPRPPPPGPPPPGPIPPFPPPPLLRPVDTRF</sequence>
<feature type="compositionally biased region" description="Polar residues" evidence="1">
    <location>
        <begin position="176"/>
        <end position="185"/>
    </location>
</feature>
<keyword evidence="3" id="KW-1185">Reference proteome</keyword>
<proteinExistence type="predicted"/>
<evidence type="ECO:0000313" key="2">
    <source>
        <dbReference type="EMBL" id="EAU89295.2"/>
    </source>
</evidence>
<protein>
    <submittedName>
        <fullName evidence="2">Uncharacterized protein</fullName>
    </submittedName>
</protein>
<dbReference type="OrthoDB" id="10679344at2759"/>
<organism evidence="2 3">
    <name type="scientific">Coprinopsis cinerea (strain Okayama-7 / 130 / ATCC MYA-4618 / FGSC 9003)</name>
    <name type="common">Inky cap fungus</name>
    <name type="synonym">Hormographiella aspergillata</name>
    <dbReference type="NCBI Taxonomy" id="240176"/>
    <lineage>
        <taxon>Eukaryota</taxon>
        <taxon>Fungi</taxon>
        <taxon>Dikarya</taxon>
        <taxon>Basidiomycota</taxon>
        <taxon>Agaricomycotina</taxon>
        <taxon>Agaricomycetes</taxon>
        <taxon>Agaricomycetidae</taxon>
        <taxon>Agaricales</taxon>
        <taxon>Agaricineae</taxon>
        <taxon>Psathyrellaceae</taxon>
        <taxon>Coprinopsis</taxon>
    </lineage>
</organism>
<name>A8NCK2_COPC7</name>
<reference evidence="2 3" key="1">
    <citation type="journal article" date="2010" name="Proc. Natl. Acad. Sci. U.S.A.">
        <title>Insights into evolution of multicellular fungi from the assembled chromosomes of the mushroom Coprinopsis cinerea (Coprinus cinereus).</title>
        <authorList>
            <person name="Stajich J.E."/>
            <person name="Wilke S.K."/>
            <person name="Ahren D."/>
            <person name="Au C.H."/>
            <person name="Birren B.W."/>
            <person name="Borodovsky M."/>
            <person name="Burns C."/>
            <person name="Canback B."/>
            <person name="Casselton L.A."/>
            <person name="Cheng C.K."/>
            <person name="Deng J."/>
            <person name="Dietrich F.S."/>
            <person name="Fargo D.C."/>
            <person name="Farman M.L."/>
            <person name="Gathman A.C."/>
            <person name="Goldberg J."/>
            <person name="Guigo R."/>
            <person name="Hoegger P.J."/>
            <person name="Hooker J.B."/>
            <person name="Huggins A."/>
            <person name="James T.Y."/>
            <person name="Kamada T."/>
            <person name="Kilaru S."/>
            <person name="Kodira C."/>
            <person name="Kues U."/>
            <person name="Kupfer D."/>
            <person name="Kwan H.S."/>
            <person name="Lomsadze A."/>
            <person name="Li W."/>
            <person name="Lilly W.W."/>
            <person name="Ma L.J."/>
            <person name="Mackey A.J."/>
            <person name="Manning G."/>
            <person name="Martin F."/>
            <person name="Muraguchi H."/>
            <person name="Natvig D.O."/>
            <person name="Palmerini H."/>
            <person name="Ramesh M.A."/>
            <person name="Rehmeyer C.J."/>
            <person name="Roe B.A."/>
            <person name="Shenoy N."/>
            <person name="Stanke M."/>
            <person name="Ter-Hovhannisyan V."/>
            <person name="Tunlid A."/>
            <person name="Velagapudi R."/>
            <person name="Vision T.J."/>
            <person name="Zeng Q."/>
            <person name="Zolan M.E."/>
            <person name="Pukkila P.J."/>
        </authorList>
    </citation>
    <scope>NUCLEOTIDE SEQUENCE [LARGE SCALE GENOMIC DNA]</scope>
    <source>
        <strain evidence="3">Okayama-7 / 130 / ATCC MYA-4618 / FGSC 9003</strain>
    </source>
</reference>
<feature type="compositionally biased region" description="Polar residues" evidence="1">
    <location>
        <begin position="53"/>
        <end position="63"/>
    </location>
</feature>
<dbReference type="VEuPathDB" id="FungiDB:CC1G_03560"/>
<dbReference type="InParanoid" id="A8NCK2"/>
<accession>A8NCK2</accession>
<dbReference type="GeneID" id="6009033"/>
<dbReference type="KEGG" id="cci:CC1G_03560"/>
<feature type="compositionally biased region" description="Pro residues" evidence="1">
    <location>
        <begin position="323"/>
        <end position="346"/>
    </location>
</feature>
<dbReference type="AlphaFoldDB" id="A8NCK2"/>
<feature type="compositionally biased region" description="Low complexity" evidence="1">
    <location>
        <begin position="191"/>
        <end position="222"/>
    </location>
</feature>
<feature type="region of interest" description="Disordered" evidence="1">
    <location>
        <begin position="18"/>
        <end position="222"/>
    </location>
</feature>
<feature type="compositionally biased region" description="Polar residues" evidence="1">
    <location>
        <begin position="130"/>
        <end position="153"/>
    </location>
</feature>